<proteinExistence type="predicted"/>
<dbReference type="RefSeq" id="WP_138015554.1">
    <property type="nucleotide sequence ID" value="NZ_SULI01000005.1"/>
</dbReference>
<keyword evidence="1" id="KW-0812">Transmembrane</keyword>
<comment type="caution">
    <text evidence="2">The sequence shown here is derived from an EMBL/GenBank/DDBJ whole genome shotgun (WGS) entry which is preliminary data.</text>
</comment>
<accession>A0A4V6YFK8</accession>
<keyword evidence="3" id="KW-1185">Reference proteome</keyword>
<dbReference type="Proteomes" id="UP000306575">
    <property type="component" value="Unassembled WGS sequence"/>
</dbReference>
<evidence type="ECO:0000313" key="3">
    <source>
        <dbReference type="Proteomes" id="UP000306575"/>
    </source>
</evidence>
<protein>
    <submittedName>
        <fullName evidence="2">Uncharacterized protein</fullName>
    </submittedName>
</protein>
<dbReference type="AlphaFoldDB" id="A0A4V6YFK8"/>
<gene>
    <name evidence="2" type="ORF">FAP39_06320</name>
</gene>
<reference evidence="2 3" key="1">
    <citation type="submission" date="2019-04" db="EMBL/GenBank/DDBJ databases">
        <title>Genome sequence of Pelagicola litoralis CL-ES2.</title>
        <authorList>
            <person name="Cao J."/>
        </authorList>
    </citation>
    <scope>NUCLEOTIDE SEQUENCE [LARGE SCALE GENOMIC DNA]</scope>
    <source>
        <strain evidence="2 3">CL-ES2</strain>
    </source>
</reference>
<evidence type="ECO:0000313" key="2">
    <source>
        <dbReference type="EMBL" id="TKZ21351.1"/>
    </source>
</evidence>
<feature type="transmembrane region" description="Helical" evidence="1">
    <location>
        <begin position="6"/>
        <end position="24"/>
    </location>
</feature>
<keyword evidence="1" id="KW-1133">Transmembrane helix</keyword>
<dbReference type="OrthoDB" id="74312at2"/>
<dbReference type="EMBL" id="SULI01000005">
    <property type="protein sequence ID" value="TKZ21351.1"/>
    <property type="molecule type" value="Genomic_DNA"/>
</dbReference>
<name>A0A4V6YFK8_9RHOB</name>
<keyword evidence="1" id="KW-0472">Membrane</keyword>
<sequence length="191" mass="21402">MASALEFIFAFFSVGIFVGAFLLFIKKYRKLGLRLLLASTVVSFGVFSVQEYQKNQHAQQLGFLSGDDWQAAVEAGIENPQDWAVVRTEREAELTARRNQKRLEEACGDDHSVMAYVMSQRGVRANLRSPATVDFPTINSISVHANGDCTYSVNAYVDAQNGFGALVRTNYSATMRRNRDTETWSLLELNM</sequence>
<evidence type="ECO:0000256" key="1">
    <source>
        <dbReference type="SAM" id="Phobius"/>
    </source>
</evidence>
<organism evidence="2 3">
    <name type="scientific">Shimia litoralis</name>
    <dbReference type="NCBI Taxonomy" id="420403"/>
    <lineage>
        <taxon>Bacteria</taxon>
        <taxon>Pseudomonadati</taxon>
        <taxon>Pseudomonadota</taxon>
        <taxon>Alphaproteobacteria</taxon>
        <taxon>Rhodobacterales</taxon>
        <taxon>Roseobacteraceae</taxon>
    </lineage>
</organism>